<dbReference type="InParanoid" id="A0A1M6KZE8"/>
<gene>
    <name evidence="1" type="ORF">SAMN02745181_2248</name>
</gene>
<reference evidence="1 2" key="1">
    <citation type="submission" date="2016-11" db="EMBL/GenBank/DDBJ databases">
        <authorList>
            <person name="Jaros S."/>
            <person name="Januszkiewicz K."/>
            <person name="Wedrychowicz H."/>
        </authorList>
    </citation>
    <scope>NUCLEOTIDE SEQUENCE [LARGE SCALE GENOMIC DNA]</scope>
    <source>
        <strain evidence="1 2">DSM 18772</strain>
    </source>
</reference>
<keyword evidence="2" id="KW-1185">Reference proteome</keyword>
<evidence type="ECO:0000313" key="2">
    <source>
        <dbReference type="Proteomes" id="UP000184510"/>
    </source>
</evidence>
<name>A0A1M6KZE8_9BACT</name>
<accession>A0A1M6KZE8</accession>
<protein>
    <submittedName>
        <fullName evidence="1">Uncharacterized protein</fullName>
    </submittedName>
</protein>
<sequence>MLTIKDEAMNGNVIRRFTIRDLSEEVSVREIIKARIYQEVQDYNQASEEEGFEGLIKPGDVEAQLNPKKVKQKKEIDWEKQYEVACDAFENNGFFILIDDKQAESLEQRVVLHVDSEVSFIKLTTLVGG</sequence>
<evidence type="ECO:0000313" key="1">
    <source>
        <dbReference type="EMBL" id="SHJ64320.1"/>
    </source>
</evidence>
<dbReference type="AlphaFoldDB" id="A0A1M6KZE8"/>
<dbReference type="OrthoDB" id="214814at2"/>
<dbReference type="RefSeq" id="WP_143183853.1">
    <property type="nucleotide sequence ID" value="NZ_FQYR01000004.1"/>
</dbReference>
<dbReference type="EMBL" id="FQYR01000004">
    <property type="protein sequence ID" value="SHJ64320.1"/>
    <property type="molecule type" value="Genomic_DNA"/>
</dbReference>
<proteinExistence type="predicted"/>
<organism evidence="1 2">
    <name type="scientific">Rubritalea squalenifaciens DSM 18772</name>
    <dbReference type="NCBI Taxonomy" id="1123071"/>
    <lineage>
        <taxon>Bacteria</taxon>
        <taxon>Pseudomonadati</taxon>
        <taxon>Verrucomicrobiota</taxon>
        <taxon>Verrucomicrobiia</taxon>
        <taxon>Verrucomicrobiales</taxon>
        <taxon>Rubritaleaceae</taxon>
        <taxon>Rubritalea</taxon>
    </lineage>
</organism>
<dbReference type="Proteomes" id="UP000184510">
    <property type="component" value="Unassembled WGS sequence"/>
</dbReference>
<dbReference type="STRING" id="1123071.SAMN02745181_2248"/>